<keyword evidence="5" id="KW-1185">Reference proteome</keyword>
<dbReference type="GO" id="GO:0000976">
    <property type="term" value="F:transcription cis-regulatory region binding"/>
    <property type="evidence" value="ECO:0007669"/>
    <property type="project" value="TreeGrafter"/>
</dbReference>
<dbReference type="InterPro" id="IPR041483">
    <property type="entry name" value="TetR_C_34"/>
</dbReference>
<dbReference type="Gene3D" id="1.10.357.10">
    <property type="entry name" value="Tetracycline Repressor, domain 2"/>
    <property type="match status" value="1"/>
</dbReference>
<dbReference type="eggNOG" id="COG1309">
    <property type="taxonomic scope" value="Bacteria"/>
</dbReference>
<dbReference type="PANTHER" id="PTHR30055:SF178">
    <property type="entry name" value="POSSIBLE TRANSCRIPTIONAL REGULATORY PROTEIN"/>
    <property type="match status" value="1"/>
</dbReference>
<dbReference type="HOGENOM" id="CLU_092792_1_1_11"/>
<dbReference type="GO" id="GO:0003700">
    <property type="term" value="F:DNA-binding transcription factor activity"/>
    <property type="evidence" value="ECO:0007669"/>
    <property type="project" value="TreeGrafter"/>
</dbReference>
<feature type="domain" description="HTH tetR-type" evidence="3">
    <location>
        <begin position="17"/>
        <end position="77"/>
    </location>
</feature>
<protein>
    <submittedName>
        <fullName evidence="4">Putative TetR-family transcriptional regulator</fullName>
    </submittedName>
</protein>
<evidence type="ECO:0000259" key="3">
    <source>
        <dbReference type="PROSITE" id="PS50977"/>
    </source>
</evidence>
<dbReference type="KEGG" id="ams:AMIS_30870"/>
<sequence>MPHTPNFQRARSTQAKEERSAALLRAAVELATRSGVRAVTLTEIATAAGVHVSGVRRYFGSREEIYLRLAAQEWDSWASAVAEALAGRHDVPAVDLADLLSGTLAERPLFCDLLPHVPLTLEREVPQETVREFKLDALDAVTTLAGAITASTALTIEQVHDLIAAITALAGSLWQIAHPPQTLATLYEQDPRLAHAASDFTPRLARLVTALLTGLPTAG</sequence>
<dbReference type="OrthoDB" id="6637160at2"/>
<dbReference type="SUPFAM" id="SSF46689">
    <property type="entry name" value="Homeodomain-like"/>
    <property type="match status" value="1"/>
</dbReference>
<evidence type="ECO:0000256" key="2">
    <source>
        <dbReference type="PROSITE-ProRule" id="PRU00335"/>
    </source>
</evidence>
<dbReference type="RefSeq" id="WP_014443202.1">
    <property type="nucleotide sequence ID" value="NC_017093.1"/>
</dbReference>
<name>I0H5M0_ACTM4</name>
<dbReference type="PATRIC" id="fig|512565.3.peg.3085"/>
<dbReference type="InterPro" id="IPR050109">
    <property type="entry name" value="HTH-type_TetR-like_transc_reg"/>
</dbReference>
<accession>I0H5M0</accession>
<dbReference type="Pfam" id="PF17929">
    <property type="entry name" value="TetR_C_34"/>
    <property type="match status" value="1"/>
</dbReference>
<dbReference type="PROSITE" id="PS50977">
    <property type="entry name" value="HTH_TETR_2"/>
    <property type="match status" value="1"/>
</dbReference>
<dbReference type="STRING" id="512565.AMIS_30870"/>
<keyword evidence="1 2" id="KW-0238">DNA-binding</keyword>
<evidence type="ECO:0000313" key="5">
    <source>
        <dbReference type="Proteomes" id="UP000007882"/>
    </source>
</evidence>
<dbReference type="Pfam" id="PF00440">
    <property type="entry name" value="TetR_N"/>
    <property type="match status" value="1"/>
</dbReference>
<dbReference type="Proteomes" id="UP000007882">
    <property type="component" value="Chromosome"/>
</dbReference>
<evidence type="ECO:0000313" key="4">
    <source>
        <dbReference type="EMBL" id="BAL88307.1"/>
    </source>
</evidence>
<dbReference type="EMBL" id="AP012319">
    <property type="protein sequence ID" value="BAL88307.1"/>
    <property type="molecule type" value="Genomic_DNA"/>
</dbReference>
<gene>
    <name evidence="4" type="ordered locus">AMIS_30870</name>
</gene>
<organism evidence="4 5">
    <name type="scientific">Actinoplanes missouriensis (strain ATCC 14538 / DSM 43046 / CBS 188.64 / JCM 3121 / NBRC 102363 / NCIMB 12654 / NRRL B-3342 / UNCC 431)</name>
    <dbReference type="NCBI Taxonomy" id="512565"/>
    <lineage>
        <taxon>Bacteria</taxon>
        <taxon>Bacillati</taxon>
        <taxon>Actinomycetota</taxon>
        <taxon>Actinomycetes</taxon>
        <taxon>Micromonosporales</taxon>
        <taxon>Micromonosporaceae</taxon>
        <taxon>Actinoplanes</taxon>
    </lineage>
</organism>
<feature type="DNA-binding region" description="H-T-H motif" evidence="2">
    <location>
        <begin position="40"/>
        <end position="59"/>
    </location>
</feature>
<dbReference type="InterPro" id="IPR009057">
    <property type="entry name" value="Homeodomain-like_sf"/>
</dbReference>
<dbReference type="AlphaFoldDB" id="I0H5M0"/>
<reference evidence="4 5" key="1">
    <citation type="submission" date="2012-02" db="EMBL/GenBank/DDBJ databases">
        <title>Complete genome sequence of Actinoplanes missouriensis 431 (= NBRC 102363).</title>
        <authorList>
            <person name="Ohnishi Y."/>
            <person name="Ishikawa J."/>
            <person name="Sekine M."/>
            <person name="Hosoyama A."/>
            <person name="Harada T."/>
            <person name="Narita H."/>
            <person name="Hata T."/>
            <person name="Konno Y."/>
            <person name="Tutikane K."/>
            <person name="Fujita N."/>
            <person name="Horinouchi S."/>
            <person name="Hayakawa M."/>
        </authorList>
    </citation>
    <scope>NUCLEOTIDE SEQUENCE [LARGE SCALE GENOMIC DNA]</scope>
    <source>
        <strain evidence="5">ATCC 14538 / DSM 43046 / CBS 188.64 / JCM 3121 / NBRC 102363 / NCIMB 12654 / NRRL B-3342 / UNCC 431</strain>
    </source>
</reference>
<dbReference type="PANTHER" id="PTHR30055">
    <property type="entry name" value="HTH-TYPE TRANSCRIPTIONAL REGULATOR RUTR"/>
    <property type="match status" value="1"/>
</dbReference>
<evidence type="ECO:0000256" key="1">
    <source>
        <dbReference type="ARBA" id="ARBA00023125"/>
    </source>
</evidence>
<proteinExistence type="predicted"/>
<dbReference type="InterPro" id="IPR001647">
    <property type="entry name" value="HTH_TetR"/>
</dbReference>